<dbReference type="HOGENOM" id="CLU_003182_12_2_1"/>
<evidence type="ECO:0000313" key="7">
    <source>
        <dbReference type="EMBL" id="ESP01400.1"/>
    </source>
</evidence>
<dbReference type="InterPro" id="IPR011547">
    <property type="entry name" value="SLC26A/SulP_dom"/>
</dbReference>
<dbReference type="RefSeq" id="XP_009048034.1">
    <property type="nucleotide sequence ID" value="XM_009049786.1"/>
</dbReference>
<evidence type="ECO:0000256" key="4">
    <source>
        <dbReference type="ARBA" id="ARBA00023136"/>
    </source>
</evidence>
<protein>
    <recommendedName>
        <fullName evidence="6">STAS domain-containing protein</fullName>
    </recommendedName>
</protein>
<evidence type="ECO:0000256" key="2">
    <source>
        <dbReference type="ARBA" id="ARBA00022692"/>
    </source>
</evidence>
<keyword evidence="2 5" id="KW-0812">Transmembrane</keyword>
<feature type="transmembrane region" description="Helical" evidence="5">
    <location>
        <begin position="206"/>
        <end position="227"/>
    </location>
</feature>
<gene>
    <name evidence="7" type="ORF">LOTGIDRAFT_212898</name>
</gene>
<feature type="transmembrane region" description="Helical" evidence="5">
    <location>
        <begin position="453"/>
        <end position="481"/>
    </location>
</feature>
<dbReference type="PROSITE" id="PS01130">
    <property type="entry name" value="SLC26A"/>
    <property type="match status" value="1"/>
</dbReference>
<keyword evidence="4 5" id="KW-0472">Membrane</keyword>
<dbReference type="KEGG" id="lgi:LOTGIDRAFT_212898"/>
<dbReference type="PANTHER" id="PTHR11814">
    <property type="entry name" value="SULFATE TRANSPORTER"/>
    <property type="match status" value="1"/>
</dbReference>
<dbReference type="Proteomes" id="UP000030746">
    <property type="component" value="Unassembled WGS sequence"/>
</dbReference>
<keyword evidence="3 5" id="KW-1133">Transmembrane helix</keyword>
<evidence type="ECO:0000313" key="8">
    <source>
        <dbReference type="Proteomes" id="UP000030746"/>
    </source>
</evidence>
<dbReference type="GO" id="GO:0008271">
    <property type="term" value="F:secondary active sulfate transmembrane transporter activity"/>
    <property type="evidence" value="ECO:0007669"/>
    <property type="project" value="InterPro"/>
</dbReference>
<proteinExistence type="predicted"/>
<name>V4CH35_LOTGI</name>
<dbReference type="OMA" id="LEYGMIA"/>
<feature type="transmembrane region" description="Helical" evidence="5">
    <location>
        <begin position="252"/>
        <end position="276"/>
    </location>
</feature>
<dbReference type="OrthoDB" id="288203at2759"/>
<keyword evidence="8" id="KW-1185">Reference proteome</keyword>
<feature type="transmembrane region" description="Helical" evidence="5">
    <location>
        <begin position="387"/>
        <end position="406"/>
    </location>
</feature>
<feature type="transmembrane region" description="Helical" evidence="5">
    <location>
        <begin position="320"/>
        <end position="343"/>
    </location>
</feature>
<feature type="transmembrane region" description="Helical" evidence="5">
    <location>
        <begin position="413"/>
        <end position="433"/>
    </location>
</feature>
<reference evidence="7 8" key="1">
    <citation type="journal article" date="2013" name="Nature">
        <title>Insights into bilaterian evolution from three spiralian genomes.</title>
        <authorList>
            <person name="Simakov O."/>
            <person name="Marletaz F."/>
            <person name="Cho S.J."/>
            <person name="Edsinger-Gonzales E."/>
            <person name="Havlak P."/>
            <person name="Hellsten U."/>
            <person name="Kuo D.H."/>
            <person name="Larsson T."/>
            <person name="Lv J."/>
            <person name="Arendt D."/>
            <person name="Savage R."/>
            <person name="Osoegawa K."/>
            <person name="de Jong P."/>
            <person name="Grimwood J."/>
            <person name="Chapman J.A."/>
            <person name="Shapiro H."/>
            <person name="Aerts A."/>
            <person name="Otillar R.P."/>
            <person name="Terry A.Y."/>
            <person name="Boore J.L."/>
            <person name="Grigoriev I.V."/>
            <person name="Lindberg D.R."/>
            <person name="Seaver E.C."/>
            <person name="Weisblat D.A."/>
            <person name="Putnam N.H."/>
            <person name="Rokhsar D.S."/>
        </authorList>
    </citation>
    <scope>NUCLEOTIDE SEQUENCE [LARGE SCALE GENOMIC DNA]</scope>
</reference>
<dbReference type="Gene3D" id="3.30.750.24">
    <property type="entry name" value="STAS domain"/>
    <property type="match status" value="1"/>
</dbReference>
<dbReference type="Pfam" id="PF00916">
    <property type="entry name" value="Sulfate_transp"/>
    <property type="match status" value="1"/>
</dbReference>
<evidence type="ECO:0000256" key="3">
    <source>
        <dbReference type="ARBA" id="ARBA00022989"/>
    </source>
</evidence>
<dbReference type="CTD" id="20246394"/>
<dbReference type="CDD" id="cd07042">
    <property type="entry name" value="STAS_SulP_like_sulfate_transporter"/>
    <property type="match status" value="1"/>
</dbReference>
<accession>V4CH35</accession>
<evidence type="ECO:0000256" key="1">
    <source>
        <dbReference type="ARBA" id="ARBA00004141"/>
    </source>
</evidence>
<feature type="transmembrane region" description="Helical" evidence="5">
    <location>
        <begin position="134"/>
        <end position="158"/>
    </location>
</feature>
<dbReference type="PROSITE" id="PS50801">
    <property type="entry name" value="STAS"/>
    <property type="match status" value="1"/>
</dbReference>
<dbReference type="InterPro" id="IPR018045">
    <property type="entry name" value="S04_transporter_CS"/>
</dbReference>
<dbReference type="GO" id="GO:0016020">
    <property type="term" value="C:membrane"/>
    <property type="evidence" value="ECO:0007669"/>
    <property type="project" value="UniProtKB-SubCell"/>
</dbReference>
<dbReference type="Pfam" id="PF01740">
    <property type="entry name" value="STAS"/>
    <property type="match status" value="1"/>
</dbReference>
<dbReference type="EMBL" id="KB200521">
    <property type="protein sequence ID" value="ESP01400.1"/>
    <property type="molecule type" value="Genomic_DNA"/>
</dbReference>
<dbReference type="NCBIfam" id="TIGR00815">
    <property type="entry name" value="sulP"/>
    <property type="match status" value="1"/>
</dbReference>
<dbReference type="InterPro" id="IPR036513">
    <property type="entry name" value="STAS_dom_sf"/>
</dbReference>
<feature type="transmembrane region" description="Helical" evidence="5">
    <location>
        <begin position="355"/>
        <end position="375"/>
    </location>
</feature>
<dbReference type="InterPro" id="IPR001902">
    <property type="entry name" value="SLC26A/SulP_fam"/>
</dbReference>
<dbReference type="InterPro" id="IPR002645">
    <property type="entry name" value="STAS_dom"/>
</dbReference>
<comment type="subcellular location">
    <subcellularLocation>
        <location evidence="1">Membrane</location>
        <topology evidence="1">Multi-pass membrane protein</topology>
    </subcellularLocation>
</comment>
<sequence length="619" mass="67735">MSSNNGLQVQYEPNEMGSIRINQQLKQFYKNICTKETLKKKFPISKWLPKYSLSDLQCDVISGLTVGLTVIPQGLAYAKIAGLPPQYGLYSSFMGCFVYCFLGTSKDITLGPTAIMSLMTGTFAISPIPNDATYAIILTLMCGVVQLVMGLLNLGILVNFISYPVINAFTSAAAITIAFGQVKHIFGLKNIPRDFLPMVYDTFANLGQTKVWDMVLGFASLVALYLIKKLRSIKWQDEDEPKSTSQKVARKFLWLFGTGANAVVVISAAGIAASLISMNIKDKITITGHLKQGLPPLQVPAFSIHTRNITQSTGEIFSKIGAGFFIVPLLGLVETIAIGKAFARQNSYKIDPTQELIAIGVANIISCFISSYPVTGSFSRTAVNSQSGVRSPASGIVTGALILLALQVLTPLFYYVPQAALGAVIISAVLQMIDWKILKILWNVDKIDLVPLIITFISSLVIGIEYGIMVGIGLSLLMLLYPLARPKLKYINQGNILVVQPNQGMNFPSAEFISETIVQKATEGGSNRSVIFDCCHIYNIDYSAILGLKELVIDLEKNKLQVALCHVQPTVLEVIERAEIQNLSTYTTLDIALQELPVYNVQGSRQCEEDESKPLLRKF</sequence>
<dbReference type="SUPFAM" id="SSF52091">
    <property type="entry name" value="SpoIIaa-like"/>
    <property type="match status" value="1"/>
</dbReference>
<evidence type="ECO:0000256" key="5">
    <source>
        <dbReference type="SAM" id="Phobius"/>
    </source>
</evidence>
<dbReference type="GeneID" id="20246394"/>
<dbReference type="AlphaFoldDB" id="V4CH35"/>
<feature type="transmembrane region" description="Helical" evidence="5">
    <location>
        <begin position="165"/>
        <end position="186"/>
    </location>
</feature>
<feature type="domain" description="STAS" evidence="6">
    <location>
        <begin position="495"/>
        <end position="596"/>
    </location>
</feature>
<evidence type="ECO:0000259" key="6">
    <source>
        <dbReference type="PROSITE" id="PS50801"/>
    </source>
</evidence>
<organism evidence="7 8">
    <name type="scientific">Lottia gigantea</name>
    <name type="common">Giant owl limpet</name>
    <dbReference type="NCBI Taxonomy" id="225164"/>
    <lineage>
        <taxon>Eukaryota</taxon>
        <taxon>Metazoa</taxon>
        <taxon>Spiralia</taxon>
        <taxon>Lophotrochozoa</taxon>
        <taxon>Mollusca</taxon>
        <taxon>Gastropoda</taxon>
        <taxon>Patellogastropoda</taxon>
        <taxon>Lottioidea</taxon>
        <taxon>Lottiidae</taxon>
        <taxon>Lottia</taxon>
    </lineage>
</organism>